<dbReference type="InterPro" id="IPR036859">
    <property type="entry name" value="CAP-Gly_dom_sf"/>
</dbReference>
<keyword evidence="6" id="KW-0677">Repeat</keyword>
<dbReference type="FunFam" id="2.30.30.190:FF:000008">
    <property type="entry name" value="Tubulin-specific chaperone E"/>
    <property type="match status" value="1"/>
</dbReference>
<keyword evidence="7" id="KW-0143">Chaperone</keyword>
<dbReference type="AlphaFoldDB" id="A0A498N2E8"/>
<evidence type="ECO:0000259" key="12">
    <source>
        <dbReference type="PROSITE" id="PS50245"/>
    </source>
</evidence>
<dbReference type="InterPro" id="IPR000938">
    <property type="entry name" value="CAP-Gly_domain"/>
</dbReference>
<dbReference type="GO" id="GO:0005737">
    <property type="term" value="C:cytoplasm"/>
    <property type="evidence" value="ECO:0007669"/>
    <property type="project" value="TreeGrafter"/>
</dbReference>
<dbReference type="InterPro" id="IPR000626">
    <property type="entry name" value="Ubiquitin-like_dom"/>
</dbReference>
<dbReference type="PROSITE" id="PS50245">
    <property type="entry name" value="CAP_GLY_2"/>
    <property type="match status" value="1"/>
</dbReference>
<reference evidence="13 14" key="1">
    <citation type="submission" date="2018-03" db="EMBL/GenBank/DDBJ databases">
        <title>Draft genome sequence of Rohu Carp (Labeo rohita).</title>
        <authorList>
            <person name="Das P."/>
            <person name="Kushwaha B."/>
            <person name="Joshi C.G."/>
            <person name="Kumar D."/>
            <person name="Nagpure N.S."/>
            <person name="Sahoo L."/>
            <person name="Das S.P."/>
            <person name="Bit A."/>
            <person name="Patnaik S."/>
            <person name="Meher P.K."/>
            <person name="Jayasankar P."/>
            <person name="Koringa P.G."/>
            <person name="Patel N.V."/>
            <person name="Hinsu A.T."/>
            <person name="Kumar R."/>
            <person name="Pandey M."/>
            <person name="Agarwal S."/>
            <person name="Srivastava S."/>
            <person name="Singh M."/>
            <person name="Iquebal M.A."/>
            <person name="Jaiswal S."/>
            <person name="Angadi U.B."/>
            <person name="Kumar N."/>
            <person name="Raza M."/>
            <person name="Shah T.M."/>
            <person name="Rai A."/>
            <person name="Jena J.K."/>
        </authorList>
    </citation>
    <scope>NUCLEOTIDE SEQUENCE [LARGE SCALE GENOMIC DNA]</scope>
    <source>
        <strain evidence="13">DASCIFA01</strain>
        <tissue evidence="13">Testis</tissue>
    </source>
</reference>
<keyword evidence="5" id="KW-0433">Leucine-rich repeat</keyword>
<evidence type="ECO:0000313" key="14">
    <source>
        <dbReference type="Proteomes" id="UP000290572"/>
    </source>
</evidence>
<evidence type="ECO:0000256" key="8">
    <source>
        <dbReference type="ARBA" id="ARBA00023212"/>
    </source>
</evidence>
<comment type="subcellular location">
    <subcellularLocation>
        <location evidence="1">Cytoplasm</location>
        <location evidence="1">Cytoskeleton</location>
    </subcellularLocation>
</comment>
<dbReference type="Pfam" id="PF01302">
    <property type="entry name" value="CAP_GLY"/>
    <property type="match status" value="1"/>
</dbReference>
<dbReference type="Gene3D" id="2.30.30.190">
    <property type="entry name" value="CAP Gly-rich-like domain"/>
    <property type="match status" value="1"/>
</dbReference>
<dbReference type="InterPro" id="IPR032675">
    <property type="entry name" value="LRR_dom_sf"/>
</dbReference>
<evidence type="ECO:0000256" key="11">
    <source>
        <dbReference type="ARBA" id="ARBA00058684"/>
    </source>
</evidence>
<evidence type="ECO:0000256" key="9">
    <source>
        <dbReference type="ARBA" id="ARBA00026055"/>
    </source>
</evidence>
<dbReference type="PANTHER" id="PTHR15454:SF69">
    <property type="entry name" value="SERINE_THREONINE-PROTEIN KINASE 11-INTERACTING PROTEIN"/>
    <property type="match status" value="1"/>
</dbReference>
<sequence length="561" mass="63196">MRLFLLGAALGEGPRDVTSVAGAAVIDIDHHHHRRLMKTQEVPEDAVGRRVSCDGERGTVRYVGPVPPTAALWLGVEWDNPERGKHDGSHEGVRYFTCRHPTGGSFVRPKKASFGVDYVTALNQRYQVELQEVIGEEMKISSKTVMMVGFEDVKQKQRLETLTEVGLRRCEVSGPGPENEIRNTTPIAQSLDLSGNLLSSWEVLAAVTEQLESLQVLQLSHNRLSISSEPSRLGPAFSCLRVLSLNSCALTWTQVLHCAPMWQQLEELYLADNDITELQRPEHVLQALKVLDLSNNQIVQDTVLEIAHLPWLEKLNLSSTGLSAIQFNDASPGEKTALFPALKTLLLDDNNISEWRVVNELEKLPSLLHLSCRRNPLQQKEKNLETARQIIIARLSRLELLDMRQVLPDERRGAELDYCKMFGLAWMKAGGHSDPEKNHPNTEFTSEHPRFLALLQKYGAPDEGELKEQKPFALKNQLLTVTFICPEDSERKPIEKKLPGSMIVQKVKGLLHRLLKLPGTELKLTYTCSKMAGREIEIDNDLKPLEFYSVEDGDRILVRWS</sequence>
<dbReference type="PROSITE" id="PS51450">
    <property type="entry name" value="LRR"/>
    <property type="match status" value="1"/>
</dbReference>
<dbReference type="SUPFAM" id="SSF52047">
    <property type="entry name" value="RNI-like"/>
    <property type="match status" value="1"/>
</dbReference>
<evidence type="ECO:0000256" key="5">
    <source>
        <dbReference type="ARBA" id="ARBA00022614"/>
    </source>
</evidence>
<accession>A0A498N2E8</accession>
<name>A0A498N2E8_LABRO</name>
<keyword evidence="4" id="KW-0963">Cytoplasm</keyword>
<dbReference type="Proteomes" id="UP000290572">
    <property type="component" value="Unassembled WGS sequence"/>
</dbReference>
<organism evidence="13 14">
    <name type="scientific">Labeo rohita</name>
    <name type="common">Indian major carp</name>
    <name type="synonym">Cyprinus rohita</name>
    <dbReference type="NCBI Taxonomy" id="84645"/>
    <lineage>
        <taxon>Eukaryota</taxon>
        <taxon>Metazoa</taxon>
        <taxon>Chordata</taxon>
        <taxon>Craniata</taxon>
        <taxon>Vertebrata</taxon>
        <taxon>Euteleostomi</taxon>
        <taxon>Actinopterygii</taxon>
        <taxon>Neopterygii</taxon>
        <taxon>Teleostei</taxon>
        <taxon>Ostariophysi</taxon>
        <taxon>Cypriniformes</taxon>
        <taxon>Cyprinidae</taxon>
        <taxon>Labeoninae</taxon>
        <taxon>Labeonini</taxon>
        <taxon>Labeo</taxon>
    </lineage>
</organism>
<comment type="caution">
    <text evidence="13">The sequence shown here is derived from an EMBL/GenBank/DDBJ whole genome shotgun (WGS) entry which is preliminary data.</text>
</comment>
<comment type="similarity">
    <text evidence="2">Belongs to the TBCE family.</text>
</comment>
<dbReference type="CDD" id="cd17044">
    <property type="entry name" value="Ubl_TBCE"/>
    <property type="match status" value="1"/>
</dbReference>
<dbReference type="InterPro" id="IPR001611">
    <property type="entry name" value="Leu-rich_rpt"/>
</dbReference>
<dbReference type="Pfam" id="PF12799">
    <property type="entry name" value="LRR_4"/>
    <property type="match status" value="1"/>
</dbReference>
<dbReference type="PANTHER" id="PTHR15454">
    <property type="entry name" value="NISCHARIN RELATED"/>
    <property type="match status" value="1"/>
</dbReference>
<gene>
    <name evidence="13" type="ORF">ROHU_023142</name>
</gene>
<evidence type="ECO:0000256" key="3">
    <source>
        <dbReference type="ARBA" id="ARBA00015004"/>
    </source>
</evidence>
<evidence type="ECO:0000256" key="7">
    <source>
        <dbReference type="ARBA" id="ARBA00023186"/>
    </source>
</evidence>
<keyword evidence="14" id="KW-1185">Reference proteome</keyword>
<comment type="subunit">
    <text evidence="9">Supercomplex made of cofactors A to E. Cofactors A and D function by capturing and stabilizing tubulin in a quasi-native conformation. Cofactor E binds to the cofactor D-tubulin complex; interaction with cofactor C then causes the release of tubulin polypeptides that are committed to the native state.</text>
</comment>
<dbReference type="STRING" id="84645.A0A498N2E8"/>
<protein>
    <recommendedName>
        <fullName evidence="3">Tubulin-specific chaperone E</fullName>
    </recommendedName>
    <alternativeName>
        <fullName evidence="10">Tubulin-folding cofactor E</fullName>
    </alternativeName>
</protein>
<evidence type="ECO:0000256" key="1">
    <source>
        <dbReference type="ARBA" id="ARBA00004245"/>
    </source>
</evidence>
<dbReference type="EMBL" id="QBIY01012571">
    <property type="protein sequence ID" value="RXN23025.1"/>
    <property type="molecule type" value="Genomic_DNA"/>
</dbReference>
<dbReference type="SUPFAM" id="SSF74924">
    <property type="entry name" value="Cap-Gly domain"/>
    <property type="match status" value="1"/>
</dbReference>
<evidence type="ECO:0000256" key="10">
    <source>
        <dbReference type="ARBA" id="ARBA00030180"/>
    </source>
</evidence>
<feature type="domain" description="CAP-Gly" evidence="12">
    <location>
        <begin position="64"/>
        <end position="108"/>
    </location>
</feature>
<evidence type="ECO:0000256" key="6">
    <source>
        <dbReference type="ARBA" id="ARBA00022737"/>
    </source>
</evidence>
<dbReference type="InterPro" id="IPR025875">
    <property type="entry name" value="Leu-rich_rpt_4"/>
</dbReference>
<keyword evidence="8" id="KW-0206">Cytoskeleton</keyword>
<evidence type="ECO:0000256" key="2">
    <source>
        <dbReference type="ARBA" id="ARBA00006286"/>
    </source>
</evidence>
<dbReference type="InterPro" id="IPR029071">
    <property type="entry name" value="Ubiquitin-like_domsf"/>
</dbReference>
<dbReference type="Pfam" id="PF14560">
    <property type="entry name" value="Ubiquitin_2"/>
    <property type="match status" value="1"/>
</dbReference>
<dbReference type="SUPFAM" id="SSF54236">
    <property type="entry name" value="Ubiquitin-like"/>
    <property type="match status" value="1"/>
</dbReference>
<dbReference type="Gene3D" id="3.80.10.10">
    <property type="entry name" value="Ribonuclease Inhibitor"/>
    <property type="match status" value="2"/>
</dbReference>
<evidence type="ECO:0000313" key="13">
    <source>
        <dbReference type="EMBL" id="RXN23025.1"/>
    </source>
</evidence>
<proteinExistence type="evidence at protein level"/>
<evidence type="ECO:0000256" key="4">
    <source>
        <dbReference type="ARBA" id="ARBA00022490"/>
    </source>
</evidence>
<dbReference type="Gene3D" id="3.10.20.90">
    <property type="entry name" value="Phosphatidylinositol 3-kinase Catalytic Subunit, Chain A, domain 1"/>
    <property type="match status" value="1"/>
</dbReference>
<keyword evidence="15" id="KW-1267">Proteomics identification</keyword>
<evidence type="ECO:0007829" key="15">
    <source>
        <dbReference type="PeptideAtlas" id="A0A498N2E8"/>
    </source>
</evidence>
<dbReference type="FunFam" id="3.80.10.10:FF:001017">
    <property type="entry name" value="Tubulin-specific chaperone E"/>
    <property type="match status" value="1"/>
</dbReference>
<dbReference type="GO" id="GO:0005856">
    <property type="term" value="C:cytoskeleton"/>
    <property type="evidence" value="ECO:0007669"/>
    <property type="project" value="UniProtKB-SubCell"/>
</dbReference>
<comment type="function">
    <text evidence="11">Tubulin-folding protein; involved in the second step of the tubulin folding pathway.</text>
</comment>
<dbReference type="InterPro" id="IPR044079">
    <property type="entry name" value="Ubl_TBCE"/>
</dbReference>
<dbReference type="SMART" id="SM01052">
    <property type="entry name" value="CAP_GLY"/>
    <property type="match status" value="1"/>
</dbReference>
<dbReference type="PROSITE" id="PS00845">
    <property type="entry name" value="CAP_GLY_1"/>
    <property type="match status" value="1"/>
</dbReference>